<evidence type="ECO:0000256" key="9">
    <source>
        <dbReference type="ARBA" id="ARBA00039086"/>
    </source>
</evidence>
<reference evidence="15" key="4">
    <citation type="submission" date="2022-06" db="UniProtKB">
        <authorList>
            <consortium name="EnsemblMetazoa"/>
        </authorList>
    </citation>
    <scope>IDENTIFICATION</scope>
</reference>
<dbReference type="PANTHER" id="PTHR11954:SF6">
    <property type="entry name" value="MACROPHAGE MIGRATION INHIBITORY FACTOR"/>
    <property type="match status" value="1"/>
</dbReference>
<comment type="catalytic activity">
    <reaction evidence="7">
        <text>L-dopachrome = 5,6-dihydroxyindole-2-carboxylate</text>
        <dbReference type="Rhea" id="RHEA:13041"/>
        <dbReference type="ChEBI" id="CHEBI:16875"/>
        <dbReference type="ChEBI" id="CHEBI:57509"/>
        <dbReference type="EC" id="5.3.3.12"/>
    </reaction>
</comment>
<evidence type="ECO:0000313" key="13">
    <source>
        <dbReference type="EMBL" id="KAF7494060.1"/>
    </source>
</evidence>
<reference evidence="13" key="3">
    <citation type="submission" date="2020-01" db="EMBL/GenBank/DDBJ databases">
        <authorList>
            <person name="Korhonen P.K.K."/>
            <person name="Guangxu M.G."/>
            <person name="Wang T.W."/>
            <person name="Stroehlein A.J.S."/>
            <person name="Young N.D."/>
            <person name="Ang C.-S.A."/>
            <person name="Fernando D.W.F."/>
            <person name="Lu H.L."/>
            <person name="Taylor S.T."/>
            <person name="Ehtesham M.E.M."/>
            <person name="Najaraj S.H.N."/>
            <person name="Harsha G.H.G."/>
            <person name="Madugundu A.M."/>
            <person name="Renuse S.R."/>
            <person name="Holt D.H."/>
            <person name="Pandey A.P."/>
            <person name="Papenfuss A.P."/>
            <person name="Gasser R.B.G."/>
            <person name="Fischer K.F."/>
        </authorList>
    </citation>
    <scope>NUCLEOTIDE SEQUENCE</scope>
    <source>
        <strain evidence="13">SSS_KF_BRIS2020</strain>
    </source>
</reference>
<evidence type="ECO:0000256" key="7">
    <source>
        <dbReference type="ARBA" id="ARBA00036823"/>
    </source>
</evidence>
<dbReference type="GO" id="GO:0005615">
    <property type="term" value="C:extracellular space"/>
    <property type="evidence" value="ECO:0007669"/>
    <property type="project" value="UniProtKB-KW"/>
</dbReference>
<dbReference type="GO" id="GO:0050178">
    <property type="term" value="F:phenylpyruvate tautomerase activity"/>
    <property type="evidence" value="ECO:0007669"/>
    <property type="project" value="UniProtKB-EC"/>
</dbReference>
<protein>
    <recommendedName>
        <fullName evidence="12">L-dopachrome isomerase</fullName>
        <ecNumber evidence="9">5.3.2.1</ecNumber>
        <ecNumber evidence="8">5.3.3.12</ecNumber>
    </recommendedName>
    <alternativeName>
        <fullName evidence="10">L-dopachrome tautomerase</fullName>
    </alternativeName>
    <alternativeName>
        <fullName evidence="11">Phenylpyruvate tautomerase</fullName>
    </alternativeName>
</protein>
<dbReference type="EnsemblMetazoa" id="SSS_8410s_mrna">
    <property type="protein sequence ID" value="KAF7494060.1"/>
    <property type="gene ID" value="SSS_8410"/>
</dbReference>
<dbReference type="EMBL" id="WVUK01000054">
    <property type="protein sequence ID" value="KAF7494060.1"/>
    <property type="molecule type" value="Genomic_DNA"/>
</dbReference>
<keyword evidence="3" id="KW-0202">Cytokine</keyword>
<evidence type="ECO:0000313" key="17">
    <source>
        <dbReference type="Proteomes" id="UP000616769"/>
    </source>
</evidence>
<gene>
    <name evidence="14" type="ORF">QR98_0023675</name>
    <name evidence="13" type="ORF">SSS_8410</name>
</gene>
<dbReference type="PANTHER" id="PTHR11954">
    <property type="entry name" value="D-DOPACHROME DECARBOXYLASE"/>
    <property type="match status" value="1"/>
</dbReference>
<proteinExistence type="inferred from homology"/>
<evidence type="ECO:0000256" key="3">
    <source>
        <dbReference type="ARBA" id="ARBA00022514"/>
    </source>
</evidence>
<dbReference type="GO" id="GO:0005125">
    <property type="term" value="F:cytokine activity"/>
    <property type="evidence" value="ECO:0007669"/>
    <property type="project" value="UniProtKB-KW"/>
</dbReference>
<keyword evidence="4" id="KW-0964">Secreted</keyword>
<comment type="subcellular location">
    <subcellularLocation>
        <location evidence="1">Secreted</location>
    </subcellularLocation>
</comment>
<evidence type="ECO:0000256" key="8">
    <source>
        <dbReference type="ARBA" id="ARBA00038932"/>
    </source>
</evidence>
<evidence type="ECO:0000313" key="14">
    <source>
        <dbReference type="EMBL" id="KPM03928.1"/>
    </source>
</evidence>
<dbReference type="OrthoDB" id="255819at2759"/>
<evidence type="ECO:0000313" key="16">
    <source>
        <dbReference type="Proteomes" id="UP000070412"/>
    </source>
</evidence>
<dbReference type="Gene3D" id="3.30.429.10">
    <property type="entry name" value="Macrophage Migration Inhibitory Factor"/>
    <property type="match status" value="1"/>
</dbReference>
<accession>A0A131ZYK5</accession>
<keyword evidence="5" id="KW-0413">Isomerase</keyword>
<dbReference type="VEuPathDB" id="VectorBase:SSCA000814"/>
<dbReference type="SUPFAM" id="SSF55331">
    <property type="entry name" value="Tautomerase/MIF"/>
    <property type="match status" value="1"/>
</dbReference>
<reference evidence="14 17" key="1">
    <citation type="journal article" date="2015" name="Parasit. Vectors">
        <title>Draft genome of the scabies mite.</title>
        <authorList>
            <person name="Rider S.D.Jr."/>
            <person name="Morgan M.S."/>
            <person name="Arlian L.G."/>
        </authorList>
    </citation>
    <scope>NUCLEOTIDE SEQUENCE [LARGE SCALE GENOMIC DNA]</scope>
    <source>
        <strain evidence="14">Arlian Lab</strain>
    </source>
</reference>
<organism evidence="14 17">
    <name type="scientific">Sarcoptes scabiei</name>
    <name type="common">Itch mite</name>
    <name type="synonym">Acarus scabiei</name>
    <dbReference type="NCBI Taxonomy" id="52283"/>
    <lineage>
        <taxon>Eukaryota</taxon>
        <taxon>Metazoa</taxon>
        <taxon>Ecdysozoa</taxon>
        <taxon>Arthropoda</taxon>
        <taxon>Chelicerata</taxon>
        <taxon>Arachnida</taxon>
        <taxon>Acari</taxon>
        <taxon>Acariformes</taxon>
        <taxon>Sarcoptiformes</taxon>
        <taxon>Astigmata</taxon>
        <taxon>Psoroptidia</taxon>
        <taxon>Sarcoptoidea</taxon>
        <taxon>Sarcoptidae</taxon>
        <taxon>Sarcoptinae</taxon>
        <taxon>Sarcoptes</taxon>
    </lineage>
</organism>
<dbReference type="GO" id="GO:0004167">
    <property type="term" value="F:dopachrome isomerase activity"/>
    <property type="evidence" value="ECO:0007669"/>
    <property type="project" value="UniProtKB-EC"/>
</dbReference>
<evidence type="ECO:0000256" key="11">
    <source>
        <dbReference type="ARBA" id="ARBA00041912"/>
    </source>
</evidence>
<evidence type="ECO:0000256" key="4">
    <source>
        <dbReference type="ARBA" id="ARBA00022525"/>
    </source>
</evidence>
<evidence type="ECO:0000256" key="1">
    <source>
        <dbReference type="ARBA" id="ARBA00004613"/>
    </source>
</evidence>
<dbReference type="Pfam" id="PF01187">
    <property type="entry name" value="MIF"/>
    <property type="match status" value="1"/>
</dbReference>
<evidence type="ECO:0000313" key="15">
    <source>
        <dbReference type="EnsemblMetazoa" id="KAF7494060.1"/>
    </source>
</evidence>
<dbReference type="EC" id="5.3.3.12" evidence="8"/>
<dbReference type="EC" id="5.3.2.1" evidence="9"/>
<comment type="similarity">
    <text evidence="2">Belongs to the MIF family.</text>
</comment>
<evidence type="ECO:0000256" key="6">
    <source>
        <dbReference type="ARBA" id="ARBA00036735"/>
    </source>
</evidence>
<evidence type="ECO:0000256" key="10">
    <source>
        <dbReference type="ARBA" id="ARBA00041631"/>
    </source>
</evidence>
<keyword evidence="16" id="KW-1185">Reference proteome</keyword>
<evidence type="ECO:0000256" key="5">
    <source>
        <dbReference type="ARBA" id="ARBA00023235"/>
    </source>
</evidence>
<dbReference type="Proteomes" id="UP000616769">
    <property type="component" value="Unassembled WGS sequence"/>
</dbReference>
<evidence type="ECO:0000256" key="2">
    <source>
        <dbReference type="ARBA" id="ARBA00005851"/>
    </source>
</evidence>
<dbReference type="InterPro" id="IPR001398">
    <property type="entry name" value="Macrophage_inhib_fac"/>
</dbReference>
<reference evidence="16" key="2">
    <citation type="journal article" date="2020" name="PLoS Negl. Trop. Dis.">
        <title>High-quality nuclear genome for Sarcoptes scabiei-A critical resource for a neglected parasite.</title>
        <authorList>
            <person name="Korhonen P.K."/>
            <person name="Gasser R.B."/>
            <person name="Ma G."/>
            <person name="Wang T."/>
            <person name="Stroehlein A.J."/>
            <person name="Young N.D."/>
            <person name="Ang C.S."/>
            <person name="Fernando D.D."/>
            <person name="Lu H.C."/>
            <person name="Taylor S."/>
            <person name="Reynolds S.L."/>
            <person name="Mofiz E."/>
            <person name="Najaraj S.H."/>
            <person name="Gowda H."/>
            <person name="Madugundu A."/>
            <person name="Renuse S."/>
            <person name="Holt D."/>
            <person name="Pandey A."/>
            <person name="Papenfuss A.T."/>
            <person name="Fischer K."/>
        </authorList>
    </citation>
    <scope>NUCLEOTIDE SEQUENCE [LARGE SCALE GENOMIC DNA]</scope>
</reference>
<sequence>MPQIIIKTNRKVSEIPIDFNMKITNLLAEIQNKPSTMTLVSIETNELLTFGGTKEPCALIECRSIGSISLEENRIASKRLFEILESDLNLSPGRVFIDFFDMSADDVAWNQQIFSDRFRSKTFSK</sequence>
<evidence type="ECO:0000256" key="12">
    <source>
        <dbReference type="ARBA" id="ARBA00042730"/>
    </source>
</evidence>
<comment type="catalytic activity">
    <reaction evidence="6">
        <text>3-phenylpyruvate = enol-phenylpyruvate</text>
        <dbReference type="Rhea" id="RHEA:17097"/>
        <dbReference type="ChEBI" id="CHEBI:16815"/>
        <dbReference type="ChEBI" id="CHEBI:18005"/>
        <dbReference type="EC" id="5.3.2.1"/>
    </reaction>
</comment>
<name>A0A131ZYK5_SARSC</name>
<dbReference type="EMBL" id="JXLN01006645">
    <property type="protein sequence ID" value="KPM03928.1"/>
    <property type="molecule type" value="Genomic_DNA"/>
</dbReference>
<dbReference type="InterPro" id="IPR014347">
    <property type="entry name" value="Tautomerase/MIF_sf"/>
</dbReference>
<dbReference type="Proteomes" id="UP000070412">
    <property type="component" value="Unassembled WGS sequence"/>
</dbReference>
<dbReference type="AlphaFoldDB" id="A0A131ZYK5"/>